<dbReference type="InterPro" id="IPR012347">
    <property type="entry name" value="Ferritin-like"/>
</dbReference>
<dbReference type="Gene3D" id="1.20.1260.10">
    <property type="match status" value="1"/>
</dbReference>
<comment type="caution">
    <text evidence="2">The sequence shown here is derived from an EMBL/GenBank/DDBJ whole genome shotgun (WGS) entry which is preliminary data.</text>
</comment>
<gene>
    <name evidence="2" type="ORF">P8V03_06800</name>
</gene>
<feature type="region of interest" description="Disordered" evidence="1">
    <location>
        <begin position="1"/>
        <end position="37"/>
    </location>
</feature>
<organism evidence="2 3">
    <name type="scientific">Clostridium tanneri</name>
    <dbReference type="NCBI Taxonomy" id="3037988"/>
    <lineage>
        <taxon>Bacteria</taxon>
        <taxon>Bacillati</taxon>
        <taxon>Bacillota</taxon>
        <taxon>Clostridia</taxon>
        <taxon>Eubacteriales</taxon>
        <taxon>Clostridiaceae</taxon>
        <taxon>Clostridium</taxon>
    </lineage>
</organism>
<name>A0ABU4JRT6_9CLOT</name>
<dbReference type="RefSeq" id="WP_261672509.1">
    <property type="nucleotide sequence ID" value="NZ_JARUJP010000006.1"/>
</dbReference>
<evidence type="ECO:0000313" key="2">
    <source>
        <dbReference type="EMBL" id="MDW8800861.1"/>
    </source>
</evidence>
<accession>A0ABU4JRT6</accession>
<feature type="compositionally biased region" description="Low complexity" evidence="1">
    <location>
        <begin position="1"/>
        <end position="32"/>
    </location>
</feature>
<evidence type="ECO:0000313" key="3">
    <source>
        <dbReference type="Proteomes" id="UP001281656"/>
    </source>
</evidence>
<sequence length="98" mass="11065">MADNNSCNNNNQQNNNEQNNNQKNNNQQNKSNGLAPHEMLELHELMNAGIIGAKKTQASLSMVQDEELKSFMQDSLNSKKSSLEQMQQFISNQANLQQ</sequence>
<proteinExistence type="predicted"/>
<protein>
    <recommendedName>
        <fullName evidence="4">Spore coat protein</fullName>
    </recommendedName>
</protein>
<evidence type="ECO:0008006" key="4">
    <source>
        <dbReference type="Google" id="ProtNLM"/>
    </source>
</evidence>
<dbReference type="EMBL" id="JARUJP010000006">
    <property type="protein sequence ID" value="MDW8800861.1"/>
    <property type="molecule type" value="Genomic_DNA"/>
</dbReference>
<reference evidence="2 3" key="1">
    <citation type="submission" date="2023-04" db="EMBL/GenBank/DDBJ databases">
        <title>Clostridium tannerae sp. nov., isolated from the fecal material of an alpaca.</title>
        <authorList>
            <person name="Miller S."/>
            <person name="Hendry M."/>
            <person name="King J."/>
            <person name="Sankaranarayanan K."/>
            <person name="Lawson P.A."/>
        </authorList>
    </citation>
    <scope>NUCLEOTIDE SEQUENCE [LARGE SCALE GENOMIC DNA]</scope>
    <source>
        <strain evidence="2 3">A1-XYC3</strain>
    </source>
</reference>
<evidence type="ECO:0000256" key="1">
    <source>
        <dbReference type="SAM" id="MobiDB-lite"/>
    </source>
</evidence>
<keyword evidence="3" id="KW-1185">Reference proteome</keyword>
<dbReference type="Proteomes" id="UP001281656">
    <property type="component" value="Unassembled WGS sequence"/>
</dbReference>